<accession>A1RRH2</accession>
<dbReference type="Proteomes" id="UP000002595">
    <property type="component" value="Chromosome"/>
</dbReference>
<dbReference type="GeneID" id="4617653"/>
<feature type="transmembrane region" description="Helical" evidence="1">
    <location>
        <begin position="6"/>
        <end position="25"/>
    </location>
</feature>
<sequence length="84" mass="9784">MNVWDYLVVLITSLLVLLFFMYMFWRVTATRDRERPAEIFTLVRCGDGTEKKRRYQEGDYVGKQTAECEGGVIIGIFKEAPLQT</sequence>
<dbReference type="AlphaFoldDB" id="A1RRH2"/>
<keyword evidence="1" id="KW-1133">Transmembrane helix</keyword>
<dbReference type="HOGENOM" id="CLU_2550424_0_0_2"/>
<dbReference type="eggNOG" id="arCOG03770">
    <property type="taxonomic scope" value="Archaea"/>
</dbReference>
<proteinExistence type="predicted"/>
<dbReference type="EMBL" id="CP000504">
    <property type="protein sequence ID" value="ABL87554.1"/>
    <property type="molecule type" value="Genomic_DNA"/>
</dbReference>
<reference evidence="2" key="1">
    <citation type="submission" date="2006-12" db="EMBL/GenBank/DDBJ databases">
        <title>Complete sequence of Pyrobaculum islandicum DSM 4184.</title>
        <authorList>
            <person name="Copeland A."/>
            <person name="Lucas S."/>
            <person name="Lapidus A."/>
            <person name="Barry K."/>
            <person name="Detter J.C."/>
            <person name="Glavina del Rio T."/>
            <person name="Dalin E."/>
            <person name="Tice H."/>
            <person name="Pitluck S."/>
            <person name="Meincke L."/>
            <person name="Brettin T."/>
            <person name="Bruce D."/>
            <person name="Han C."/>
            <person name="Tapia R."/>
            <person name="Gilna P."/>
            <person name="Schmutz J."/>
            <person name="Larimer F."/>
            <person name="Land M."/>
            <person name="Hauser L."/>
            <person name="Kyrpides N."/>
            <person name="Mikhailova N."/>
            <person name="Cozen A.E."/>
            <person name="Fitz-Gibbon S.T."/>
            <person name="House C.H."/>
            <person name="Saltikov C."/>
            <person name="Lowe T."/>
            <person name="Richardson P."/>
        </authorList>
    </citation>
    <scope>NUCLEOTIDE SEQUENCE [LARGE SCALE GENOMIC DNA]</scope>
    <source>
        <strain evidence="2">DSM 4184</strain>
    </source>
</reference>
<evidence type="ECO:0000313" key="2">
    <source>
        <dbReference type="EMBL" id="ABL87554.1"/>
    </source>
</evidence>
<dbReference type="OrthoDB" id="25785at2157"/>
<name>A1RRH2_PYRIL</name>
<dbReference type="KEGG" id="pis:Pisl_0376"/>
<dbReference type="STRING" id="384616.Pisl_0376"/>
<protein>
    <submittedName>
        <fullName evidence="2">Uncharacterized protein</fullName>
    </submittedName>
</protein>
<keyword evidence="3" id="KW-1185">Reference proteome</keyword>
<evidence type="ECO:0000256" key="1">
    <source>
        <dbReference type="SAM" id="Phobius"/>
    </source>
</evidence>
<dbReference type="RefSeq" id="WP_011762131.1">
    <property type="nucleotide sequence ID" value="NC_008701.1"/>
</dbReference>
<gene>
    <name evidence="2" type="ordered locus">Pisl_0376</name>
</gene>
<evidence type="ECO:0000313" key="3">
    <source>
        <dbReference type="Proteomes" id="UP000002595"/>
    </source>
</evidence>
<organism evidence="2 3">
    <name type="scientific">Pyrobaculum islandicum (strain DSM 4184 / JCM 9189 / GEO3)</name>
    <dbReference type="NCBI Taxonomy" id="384616"/>
    <lineage>
        <taxon>Archaea</taxon>
        <taxon>Thermoproteota</taxon>
        <taxon>Thermoprotei</taxon>
        <taxon>Thermoproteales</taxon>
        <taxon>Thermoproteaceae</taxon>
        <taxon>Pyrobaculum</taxon>
    </lineage>
</organism>
<keyword evidence="1" id="KW-0472">Membrane</keyword>
<keyword evidence="1" id="KW-0812">Transmembrane</keyword>